<dbReference type="GO" id="GO:0003700">
    <property type="term" value="F:DNA-binding transcription factor activity"/>
    <property type="evidence" value="ECO:0007669"/>
    <property type="project" value="TreeGrafter"/>
</dbReference>
<protein>
    <submittedName>
        <fullName evidence="3">Cyclic nucleotide-binding protein</fullName>
    </submittedName>
</protein>
<dbReference type="SUPFAM" id="SSF51206">
    <property type="entry name" value="cAMP-binding domain-like"/>
    <property type="match status" value="1"/>
</dbReference>
<dbReference type="EMBL" id="LATL02000023">
    <property type="protein sequence ID" value="KKD34506.1"/>
    <property type="molecule type" value="Genomic_DNA"/>
</dbReference>
<dbReference type="InterPro" id="IPR018490">
    <property type="entry name" value="cNMP-bd_dom_sf"/>
</dbReference>
<sequence>MNKALVILSELNDRDIDWMVKHGNREKVTAQTILIHEGQPISALYIVLEGTLSVSVAAVGNQEIGKIGCGEVLGEMSFIDGRLPSATVKAVEDSVVLAIPRQQLAEKLDRDVLFALRFYRAVTKFLSSRLRNTVNRFSEDSKTSPRTPSNSEVNSQFDHATEPNLCRFDLIMKRLRGIDSFSP</sequence>
<dbReference type="Proteomes" id="UP000033607">
    <property type="component" value="Unassembled WGS sequence"/>
</dbReference>
<dbReference type="PROSITE" id="PS50042">
    <property type="entry name" value="CNMP_BINDING_3"/>
    <property type="match status" value="1"/>
</dbReference>
<dbReference type="PANTHER" id="PTHR24567">
    <property type="entry name" value="CRP FAMILY TRANSCRIPTIONAL REGULATORY PROTEIN"/>
    <property type="match status" value="1"/>
</dbReference>
<dbReference type="OrthoDB" id="951557at2"/>
<evidence type="ECO:0000313" key="4">
    <source>
        <dbReference type="Proteomes" id="UP000033607"/>
    </source>
</evidence>
<dbReference type="GO" id="GO:0005829">
    <property type="term" value="C:cytosol"/>
    <property type="evidence" value="ECO:0007669"/>
    <property type="project" value="TreeGrafter"/>
</dbReference>
<dbReference type="Pfam" id="PF00027">
    <property type="entry name" value="cNMP_binding"/>
    <property type="match status" value="1"/>
</dbReference>
<accession>A0A0F5Y6C0</accession>
<organism evidence="3 4">
    <name type="scientific">Limnoraphis robusta CS-951</name>
    <dbReference type="NCBI Taxonomy" id="1637645"/>
    <lineage>
        <taxon>Bacteria</taxon>
        <taxon>Bacillati</taxon>
        <taxon>Cyanobacteriota</taxon>
        <taxon>Cyanophyceae</taxon>
        <taxon>Oscillatoriophycideae</taxon>
        <taxon>Oscillatoriales</taxon>
        <taxon>Sirenicapillariaceae</taxon>
        <taxon>Limnoraphis</taxon>
    </lineage>
</organism>
<evidence type="ECO:0000313" key="3">
    <source>
        <dbReference type="EMBL" id="KKD34506.1"/>
    </source>
</evidence>
<dbReference type="PANTHER" id="PTHR24567:SF74">
    <property type="entry name" value="HTH-TYPE TRANSCRIPTIONAL REGULATOR ARCR"/>
    <property type="match status" value="1"/>
</dbReference>
<dbReference type="RefSeq" id="WP_046282372.1">
    <property type="nucleotide sequence ID" value="NZ_LATL02000023.1"/>
</dbReference>
<feature type="domain" description="Cyclic nucleotide-binding" evidence="2">
    <location>
        <begin position="7"/>
        <end position="125"/>
    </location>
</feature>
<comment type="caution">
    <text evidence="3">The sequence shown here is derived from an EMBL/GenBank/DDBJ whole genome shotgun (WGS) entry which is preliminary data.</text>
</comment>
<dbReference type="InterPro" id="IPR014710">
    <property type="entry name" value="RmlC-like_jellyroll"/>
</dbReference>
<gene>
    <name evidence="3" type="ORF">WN50_30440</name>
</gene>
<dbReference type="Gene3D" id="2.60.120.10">
    <property type="entry name" value="Jelly Rolls"/>
    <property type="match status" value="1"/>
</dbReference>
<dbReference type="CDD" id="cd00038">
    <property type="entry name" value="CAP_ED"/>
    <property type="match status" value="1"/>
</dbReference>
<dbReference type="InterPro" id="IPR000595">
    <property type="entry name" value="cNMP-bd_dom"/>
</dbReference>
<reference evidence="3 4" key="1">
    <citation type="submission" date="2015-06" db="EMBL/GenBank/DDBJ databases">
        <title>Draft genome assembly of filamentous brackish cyanobacterium Limnoraphis robusta strain CS-951.</title>
        <authorList>
            <person name="Willis A."/>
            <person name="Parks M."/>
            <person name="Burford M.A."/>
        </authorList>
    </citation>
    <scope>NUCLEOTIDE SEQUENCE [LARGE SCALE GENOMIC DNA]</scope>
    <source>
        <strain evidence="3 4">CS-951</strain>
    </source>
</reference>
<feature type="compositionally biased region" description="Polar residues" evidence="1">
    <location>
        <begin position="144"/>
        <end position="156"/>
    </location>
</feature>
<dbReference type="InterPro" id="IPR050397">
    <property type="entry name" value="Env_Response_Regulators"/>
</dbReference>
<dbReference type="SMART" id="SM00100">
    <property type="entry name" value="cNMP"/>
    <property type="match status" value="1"/>
</dbReference>
<feature type="region of interest" description="Disordered" evidence="1">
    <location>
        <begin position="137"/>
        <end position="156"/>
    </location>
</feature>
<name>A0A0F5Y6C0_9CYAN</name>
<dbReference type="PATRIC" id="fig|1637645.4.peg.415"/>
<evidence type="ECO:0000259" key="2">
    <source>
        <dbReference type="PROSITE" id="PS50042"/>
    </source>
</evidence>
<evidence type="ECO:0000256" key="1">
    <source>
        <dbReference type="SAM" id="MobiDB-lite"/>
    </source>
</evidence>
<proteinExistence type="predicted"/>
<dbReference type="AlphaFoldDB" id="A0A0F5Y6C0"/>